<dbReference type="InterPro" id="IPR015946">
    <property type="entry name" value="KH_dom-like_a/b"/>
</dbReference>
<sequence length="150" mass="16358">MSFHVKVIWQGNSQPGEAFSRDHQIHFGSGQQVQGSSAPEYQGSADKINPEESLMSALSSCHMLTFLAIAHLKRLPVASYQDSVTAELGQNEAGKTKVAVIDLNPQITFAAGIEVSPEVLEKMHQKAHANCFIANSLNVTVRLDGKEFEH</sequence>
<accession>A0A066RQY0</accession>
<dbReference type="OrthoDB" id="9795405at2"/>
<dbReference type="InterPro" id="IPR003718">
    <property type="entry name" value="OsmC/Ohr_fam"/>
</dbReference>
<dbReference type="EMBL" id="JMIB01000005">
    <property type="protein sequence ID" value="KDM92855.1"/>
    <property type="molecule type" value="Genomic_DNA"/>
</dbReference>
<evidence type="ECO:0000313" key="2">
    <source>
        <dbReference type="Proteomes" id="UP000027192"/>
    </source>
</evidence>
<dbReference type="InterPro" id="IPR052707">
    <property type="entry name" value="OsmC_Ohr_Peroxiredoxin"/>
</dbReference>
<dbReference type="InterPro" id="IPR036102">
    <property type="entry name" value="OsmC/Ohrsf"/>
</dbReference>
<dbReference type="Pfam" id="PF02566">
    <property type="entry name" value="OsmC"/>
    <property type="match status" value="1"/>
</dbReference>
<protein>
    <submittedName>
        <fullName evidence="1">Peroxiredoxin</fullName>
    </submittedName>
</protein>
<evidence type="ECO:0000313" key="1">
    <source>
        <dbReference type="EMBL" id="KDM92855.1"/>
    </source>
</evidence>
<reference evidence="1 2" key="1">
    <citation type="submission" date="2014-04" db="EMBL/GenBank/DDBJ databases">
        <title>Draft genome sequence of Photobacterium halotolerans S2753: a solonamide, ngercheumicin and holomycin producer.</title>
        <authorList>
            <person name="Machado H.R."/>
            <person name="Gram L."/>
        </authorList>
    </citation>
    <scope>NUCLEOTIDE SEQUENCE [LARGE SCALE GENOMIC DNA]</scope>
    <source>
        <strain evidence="1 2">S2753</strain>
    </source>
</reference>
<dbReference type="Proteomes" id="UP000027192">
    <property type="component" value="Unassembled WGS sequence"/>
</dbReference>
<name>A0A066RQY0_9GAMM</name>
<organism evidence="1 2">
    <name type="scientific">Photobacterium galatheae</name>
    <dbReference type="NCBI Taxonomy" id="1654360"/>
    <lineage>
        <taxon>Bacteria</taxon>
        <taxon>Pseudomonadati</taxon>
        <taxon>Pseudomonadota</taxon>
        <taxon>Gammaproteobacteria</taxon>
        <taxon>Vibrionales</taxon>
        <taxon>Vibrionaceae</taxon>
        <taxon>Photobacterium</taxon>
    </lineage>
</organism>
<dbReference type="PANTHER" id="PTHR42830:SF2">
    <property type="entry name" value="OSMC_OHR FAMILY PROTEIN"/>
    <property type="match status" value="1"/>
</dbReference>
<comment type="caution">
    <text evidence="1">The sequence shown here is derived from an EMBL/GenBank/DDBJ whole genome shotgun (WGS) entry which is preliminary data.</text>
</comment>
<proteinExistence type="predicted"/>
<dbReference type="Gene3D" id="3.30.300.20">
    <property type="match status" value="1"/>
</dbReference>
<dbReference type="AlphaFoldDB" id="A0A066RQY0"/>
<dbReference type="SUPFAM" id="SSF82784">
    <property type="entry name" value="OsmC-like"/>
    <property type="match status" value="1"/>
</dbReference>
<keyword evidence="2" id="KW-1185">Reference proteome</keyword>
<dbReference type="STRING" id="1654360.EA58_03605"/>
<gene>
    <name evidence="1" type="ORF">EA58_03605</name>
</gene>
<dbReference type="PANTHER" id="PTHR42830">
    <property type="entry name" value="OSMOTICALLY INDUCIBLE FAMILY PROTEIN"/>
    <property type="match status" value="1"/>
</dbReference>
<dbReference type="RefSeq" id="WP_036748948.1">
    <property type="nucleotide sequence ID" value="NZ_JAGSGC010000002.1"/>
</dbReference>